<evidence type="ECO:0000313" key="3">
    <source>
        <dbReference type="Proteomes" id="UP001345827"/>
    </source>
</evidence>
<protein>
    <recommendedName>
        <fullName evidence="4">DUF2415 domain-containing protein</fullName>
    </recommendedName>
</protein>
<proteinExistence type="predicted"/>
<evidence type="ECO:0000313" key="2">
    <source>
        <dbReference type="EMBL" id="KAK5542433.1"/>
    </source>
</evidence>
<dbReference type="EMBL" id="JAXLQG010000003">
    <property type="protein sequence ID" value="KAK5542433.1"/>
    <property type="molecule type" value="Genomic_DNA"/>
</dbReference>
<dbReference type="Proteomes" id="UP001345827">
    <property type="component" value="Unassembled WGS sequence"/>
</dbReference>
<name>A0AAV9QFL4_9PEZI</name>
<feature type="compositionally biased region" description="Polar residues" evidence="1">
    <location>
        <begin position="396"/>
        <end position="405"/>
    </location>
</feature>
<evidence type="ECO:0008006" key="4">
    <source>
        <dbReference type="Google" id="ProtNLM"/>
    </source>
</evidence>
<feature type="region of interest" description="Disordered" evidence="1">
    <location>
        <begin position="396"/>
        <end position="418"/>
    </location>
</feature>
<organism evidence="2 3">
    <name type="scientific">Vermiconidia calcicola</name>
    <dbReference type="NCBI Taxonomy" id="1690605"/>
    <lineage>
        <taxon>Eukaryota</taxon>
        <taxon>Fungi</taxon>
        <taxon>Dikarya</taxon>
        <taxon>Ascomycota</taxon>
        <taxon>Pezizomycotina</taxon>
        <taxon>Dothideomycetes</taxon>
        <taxon>Dothideomycetidae</taxon>
        <taxon>Mycosphaerellales</taxon>
        <taxon>Extremaceae</taxon>
        <taxon>Vermiconidia</taxon>
    </lineage>
</organism>
<dbReference type="SUPFAM" id="SSF69322">
    <property type="entry name" value="Tricorn protease domain 2"/>
    <property type="match status" value="1"/>
</dbReference>
<reference evidence="2 3" key="1">
    <citation type="submission" date="2023-06" db="EMBL/GenBank/DDBJ databases">
        <title>Black Yeasts Isolated from many extreme environments.</title>
        <authorList>
            <person name="Coleine C."/>
            <person name="Stajich J.E."/>
            <person name="Selbmann L."/>
        </authorList>
    </citation>
    <scope>NUCLEOTIDE SEQUENCE [LARGE SCALE GENOMIC DNA]</scope>
    <source>
        <strain evidence="2 3">CCFEE 5887</strain>
    </source>
</reference>
<dbReference type="AlphaFoldDB" id="A0AAV9QFL4"/>
<keyword evidence="3" id="KW-1185">Reference proteome</keyword>
<accession>A0AAV9QFL4</accession>
<evidence type="ECO:0000256" key="1">
    <source>
        <dbReference type="SAM" id="MobiDB-lite"/>
    </source>
</evidence>
<comment type="caution">
    <text evidence="2">The sequence shown here is derived from an EMBL/GenBank/DDBJ whole genome shotgun (WGS) entry which is preliminary data.</text>
</comment>
<sequence>MDTSSERYSVAALLSGRLGMLWDLHGTPPQTRYRSNSGEPMNLGMQTTIHDSATDFYARPLVANLPIRSQELLAAQANYYDSSPPSMLRQDFPADNDAVEDDENELVRLSMPVETRATAIYANLGSPDDLPRSVAICPNRKCVAFGCRMGIELHWVDAMTGGDLNRWFPLAAPSDYLYFLPQRPGLDSRKKLRLISSAAGPIATQLFRSDSTPARWKYWPTSAAHGRRQSLTRLFFGNLPFPTAAIPQSARPDLEARVQGDEVQGILRAVDCDHFRAVPVSDGSHMLFTDPANGMLCLGSDAPLGGPTKLVRKIVFTPPPHPDGRYCSSLRCTAGKASDWGLRVVAAYNDGQIVLYNVPSDIFRRIQDIHSSTDVWDENAGVVGQSDLLMDAFMSSHTDQSTEPRNGTAAAPSPRFSPERPLHIDGVVIACVENDFVDDLSVQTEGGGCSVWIFYRSGRAELRSIYWPRNHRKRLRYIGEDGLVYDVDGGSLATDDDS</sequence>
<gene>
    <name evidence="2" type="ORF">LTR25_002318</name>
</gene>